<feature type="region of interest" description="Disordered" evidence="2">
    <location>
        <begin position="254"/>
        <end position="310"/>
    </location>
</feature>
<evidence type="ECO:0000313" key="5">
    <source>
        <dbReference type="Proteomes" id="UP000092666"/>
    </source>
</evidence>
<proteinExistence type="predicted"/>
<dbReference type="InterPro" id="IPR012677">
    <property type="entry name" value="Nucleotide-bd_a/b_plait_sf"/>
</dbReference>
<dbReference type="EMBL" id="KV700123">
    <property type="protein sequence ID" value="OCF34859.1"/>
    <property type="molecule type" value="Genomic_DNA"/>
</dbReference>
<dbReference type="SMART" id="SM00360">
    <property type="entry name" value="RRM"/>
    <property type="match status" value="1"/>
</dbReference>
<accession>A0A1B9GUZ2</accession>
<keyword evidence="1" id="KW-0694">RNA-binding</keyword>
<dbReference type="Proteomes" id="UP000092666">
    <property type="component" value="Unassembled WGS sequence"/>
</dbReference>
<reference evidence="4 5" key="1">
    <citation type="submission" date="2013-07" db="EMBL/GenBank/DDBJ databases">
        <title>The Genome Sequence of Cryptococcus heveanensis BCC8398.</title>
        <authorList>
            <consortium name="The Broad Institute Genome Sequencing Platform"/>
            <person name="Cuomo C."/>
            <person name="Litvintseva A."/>
            <person name="Chen Y."/>
            <person name="Heitman J."/>
            <person name="Sun S."/>
            <person name="Springer D."/>
            <person name="Dromer F."/>
            <person name="Young S.K."/>
            <person name="Zeng Q."/>
            <person name="Gargeya S."/>
            <person name="Fitzgerald M."/>
            <person name="Abouelleil A."/>
            <person name="Alvarado L."/>
            <person name="Berlin A.M."/>
            <person name="Chapman S.B."/>
            <person name="Dewar J."/>
            <person name="Goldberg J."/>
            <person name="Griggs A."/>
            <person name="Gujja S."/>
            <person name="Hansen M."/>
            <person name="Howarth C."/>
            <person name="Imamovic A."/>
            <person name="Larimer J."/>
            <person name="McCowan C."/>
            <person name="Murphy C."/>
            <person name="Pearson M."/>
            <person name="Priest M."/>
            <person name="Roberts A."/>
            <person name="Saif S."/>
            <person name="Shea T."/>
            <person name="Sykes S."/>
            <person name="Wortman J."/>
            <person name="Nusbaum C."/>
            <person name="Birren B."/>
        </authorList>
    </citation>
    <scope>NUCLEOTIDE SEQUENCE [LARGE SCALE GENOMIC DNA]</scope>
    <source>
        <strain evidence="4 5">BCC8398</strain>
    </source>
</reference>
<feature type="region of interest" description="Disordered" evidence="2">
    <location>
        <begin position="202"/>
        <end position="223"/>
    </location>
</feature>
<dbReference type="OrthoDB" id="446113at2759"/>
<dbReference type="InterPro" id="IPR000504">
    <property type="entry name" value="RRM_dom"/>
</dbReference>
<dbReference type="InterPro" id="IPR035979">
    <property type="entry name" value="RBD_domain_sf"/>
</dbReference>
<dbReference type="SUPFAM" id="SSF54928">
    <property type="entry name" value="RNA-binding domain, RBD"/>
    <property type="match status" value="1"/>
</dbReference>
<name>A0A1B9GUZ2_9TREE</name>
<evidence type="ECO:0000256" key="2">
    <source>
        <dbReference type="SAM" id="MobiDB-lite"/>
    </source>
</evidence>
<dbReference type="AlphaFoldDB" id="A0A1B9GUZ2"/>
<gene>
    <name evidence="4" type="ORF">I316_03405</name>
</gene>
<evidence type="ECO:0000313" key="4">
    <source>
        <dbReference type="EMBL" id="OCF34859.1"/>
    </source>
</evidence>
<dbReference type="PROSITE" id="PS50102">
    <property type="entry name" value="RRM"/>
    <property type="match status" value="1"/>
</dbReference>
<feature type="domain" description="RRM" evidence="3">
    <location>
        <begin position="121"/>
        <end position="192"/>
    </location>
</feature>
<dbReference type="STRING" id="1296120.A0A1B9GUZ2"/>
<evidence type="ECO:0000259" key="3">
    <source>
        <dbReference type="PROSITE" id="PS50102"/>
    </source>
</evidence>
<sequence length="340" mass="37246">MTNSAPQFTMVQRTPPPPDISFEIDESHRSRNTFKFLFLKRAEIESLVAKFANRSFVPPAANFTGDDFPYGGTSAWKWGYDSFDVPTLTTFLYLRSVGMIHPHSRGGFLPRPTPWSVPGNKTIFIGGLNGCLSRDGIIWVCRFFGDVHPNVKWQPSHAIVTFATKDAAERALSHLQGFVLRGIELRVNYASVRGDRNIPGATRPPVFIATPPQPPISTTARLHPPRLENQSQDHVVRLHSEFLGELVVHLQPSSFQRPAPTRQPQGAQSPRDESWAGDAPDEDGDGLLNTLSANGDDGGGSASRSITHGLCPSGDPIIPLAFARDRSDLGPICRPAKVVV</sequence>
<feature type="compositionally biased region" description="Polar residues" evidence="2">
    <location>
        <begin position="254"/>
        <end position="268"/>
    </location>
</feature>
<organism evidence="4 5">
    <name type="scientific">Kwoniella heveanensis BCC8398</name>
    <dbReference type="NCBI Taxonomy" id="1296120"/>
    <lineage>
        <taxon>Eukaryota</taxon>
        <taxon>Fungi</taxon>
        <taxon>Dikarya</taxon>
        <taxon>Basidiomycota</taxon>
        <taxon>Agaricomycotina</taxon>
        <taxon>Tremellomycetes</taxon>
        <taxon>Tremellales</taxon>
        <taxon>Cryptococcaceae</taxon>
        <taxon>Kwoniella</taxon>
    </lineage>
</organism>
<dbReference type="GO" id="GO:0003723">
    <property type="term" value="F:RNA binding"/>
    <property type="evidence" value="ECO:0007669"/>
    <property type="project" value="UniProtKB-UniRule"/>
</dbReference>
<dbReference type="CDD" id="cd00590">
    <property type="entry name" value="RRM_SF"/>
    <property type="match status" value="1"/>
</dbReference>
<evidence type="ECO:0000256" key="1">
    <source>
        <dbReference type="PROSITE-ProRule" id="PRU00176"/>
    </source>
</evidence>
<keyword evidence="5" id="KW-1185">Reference proteome</keyword>
<reference evidence="5" key="2">
    <citation type="submission" date="2013-12" db="EMBL/GenBank/DDBJ databases">
        <title>Evolution of pathogenesis and genome organization in the Tremellales.</title>
        <authorList>
            <person name="Cuomo C."/>
            <person name="Litvintseva A."/>
            <person name="Heitman J."/>
            <person name="Chen Y."/>
            <person name="Sun S."/>
            <person name="Springer D."/>
            <person name="Dromer F."/>
            <person name="Young S."/>
            <person name="Zeng Q."/>
            <person name="Chapman S."/>
            <person name="Gujja S."/>
            <person name="Saif S."/>
            <person name="Birren B."/>
        </authorList>
    </citation>
    <scope>NUCLEOTIDE SEQUENCE [LARGE SCALE GENOMIC DNA]</scope>
    <source>
        <strain evidence="5">BCC8398</strain>
    </source>
</reference>
<dbReference type="Gene3D" id="3.30.70.330">
    <property type="match status" value="1"/>
</dbReference>
<protein>
    <recommendedName>
        <fullName evidence="3">RRM domain-containing protein</fullName>
    </recommendedName>
</protein>